<organism evidence="1 2">
    <name type="scientific">Centaurea solstitialis</name>
    <name type="common">yellow star-thistle</name>
    <dbReference type="NCBI Taxonomy" id="347529"/>
    <lineage>
        <taxon>Eukaryota</taxon>
        <taxon>Viridiplantae</taxon>
        <taxon>Streptophyta</taxon>
        <taxon>Embryophyta</taxon>
        <taxon>Tracheophyta</taxon>
        <taxon>Spermatophyta</taxon>
        <taxon>Magnoliopsida</taxon>
        <taxon>eudicotyledons</taxon>
        <taxon>Gunneridae</taxon>
        <taxon>Pentapetalae</taxon>
        <taxon>asterids</taxon>
        <taxon>campanulids</taxon>
        <taxon>Asterales</taxon>
        <taxon>Asteraceae</taxon>
        <taxon>Carduoideae</taxon>
        <taxon>Cardueae</taxon>
        <taxon>Centaureinae</taxon>
        <taxon>Centaurea</taxon>
    </lineage>
</organism>
<gene>
    <name evidence="1" type="ORF">OSB04_014209</name>
</gene>
<accession>A0AA38SY99</accession>
<protein>
    <submittedName>
        <fullName evidence="1">Uncharacterized protein</fullName>
    </submittedName>
</protein>
<dbReference type="PANTHER" id="PTHR33974:SF2">
    <property type="entry name" value="VASCULAR-RELATED UNKNOWN PROTEIN 1"/>
    <property type="match status" value="1"/>
</dbReference>
<dbReference type="InterPro" id="IPR039280">
    <property type="entry name" value="VUP"/>
</dbReference>
<dbReference type="PANTHER" id="PTHR33974">
    <property type="entry name" value="VASCULAR-RELATED UNKNOWN PROTEIN 1-RELATED"/>
    <property type="match status" value="1"/>
</dbReference>
<name>A0AA38SY99_9ASTR</name>
<sequence>MSPDGYIELQLSTATIVVGDAQVMAEADAGGRRRWSSAVVADAGGRRRWSLEVVVGRYGQHQWSSAVTADAGGLRRLFIIFIHEQIHVESDTTITAEESGWTSYFEDFMAAQQKDHHHENNNSFIDHYHDQDLDDQPVLSDAVSYVERNNIIDQSMKGAAPKFSKKLNLFKKASRRTREILYDDSLEDTASSPVNSPKVGSQEMGFNQIKVDDIVENSLKKEGGFDDHLQLQRREDQRSEMVFDQENNGNTDLRKRGLCLVPLSMFVNYI</sequence>
<dbReference type="GO" id="GO:0010089">
    <property type="term" value="P:xylem development"/>
    <property type="evidence" value="ECO:0007669"/>
    <property type="project" value="InterPro"/>
</dbReference>
<dbReference type="EMBL" id="JARYMX010000004">
    <property type="protein sequence ID" value="KAJ9550164.1"/>
    <property type="molecule type" value="Genomic_DNA"/>
</dbReference>
<proteinExistence type="predicted"/>
<evidence type="ECO:0000313" key="2">
    <source>
        <dbReference type="Proteomes" id="UP001172457"/>
    </source>
</evidence>
<dbReference type="AlphaFoldDB" id="A0AA38SY99"/>
<reference evidence="1" key="1">
    <citation type="submission" date="2023-03" db="EMBL/GenBank/DDBJ databases">
        <title>Chromosome-scale reference genome and RAD-based genetic map of yellow starthistle (Centaurea solstitialis) reveal putative structural variation and QTLs associated with invader traits.</title>
        <authorList>
            <person name="Reatini B."/>
            <person name="Cang F.A."/>
            <person name="Jiang Q."/>
            <person name="Mckibben M.T.W."/>
            <person name="Barker M.S."/>
            <person name="Rieseberg L.H."/>
            <person name="Dlugosch K.M."/>
        </authorList>
    </citation>
    <scope>NUCLEOTIDE SEQUENCE</scope>
    <source>
        <strain evidence="1">CAN-66</strain>
        <tissue evidence="1">Leaf</tissue>
    </source>
</reference>
<keyword evidence="2" id="KW-1185">Reference proteome</keyword>
<evidence type="ECO:0000313" key="1">
    <source>
        <dbReference type="EMBL" id="KAJ9550164.1"/>
    </source>
</evidence>
<dbReference type="Proteomes" id="UP001172457">
    <property type="component" value="Chromosome 4"/>
</dbReference>
<comment type="caution">
    <text evidence="1">The sequence shown here is derived from an EMBL/GenBank/DDBJ whole genome shotgun (WGS) entry which is preliminary data.</text>
</comment>